<keyword evidence="3 4" id="KW-0408">Iron</keyword>
<gene>
    <name evidence="6" type="ORF">JRO89_XS01G0281900</name>
</gene>
<feature type="domain" description="Fe2OG dioxygenase" evidence="5">
    <location>
        <begin position="188"/>
        <end position="287"/>
    </location>
</feature>
<dbReference type="Pfam" id="PF03171">
    <property type="entry name" value="2OG-FeII_Oxy"/>
    <property type="match status" value="1"/>
</dbReference>
<proteinExistence type="inferred from homology"/>
<dbReference type="EMBL" id="JAFEMO010000001">
    <property type="protein sequence ID" value="KAH7577661.1"/>
    <property type="molecule type" value="Genomic_DNA"/>
</dbReference>
<keyword evidence="2 4" id="KW-0479">Metal-binding</keyword>
<evidence type="ECO:0000313" key="7">
    <source>
        <dbReference type="Proteomes" id="UP000827721"/>
    </source>
</evidence>
<dbReference type="InterPro" id="IPR044861">
    <property type="entry name" value="IPNS-like_FE2OG_OXY"/>
</dbReference>
<evidence type="ECO:0000259" key="5">
    <source>
        <dbReference type="PROSITE" id="PS51471"/>
    </source>
</evidence>
<reference evidence="6 7" key="1">
    <citation type="submission" date="2021-02" db="EMBL/GenBank/DDBJ databases">
        <title>Plant Genome Project.</title>
        <authorList>
            <person name="Zhang R.-G."/>
        </authorList>
    </citation>
    <scope>NUCLEOTIDE SEQUENCE [LARGE SCALE GENOMIC DNA]</scope>
    <source>
        <tissue evidence="6">Leaves</tissue>
    </source>
</reference>
<dbReference type="Pfam" id="PF14226">
    <property type="entry name" value="DIOX_N"/>
    <property type="match status" value="1"/>
</dbReference>
<comment type="similarity">
    <text evidence="1 4">Belongs to the iron/ascorbate-dependent oxidoreductase family.</text>
</comment>
<dbReference type="InterPro" id="IPR050295">
    <property type="entry name" value="Plant_2OG-oxidoreductases"/>
</dbReference>
<dbReference type="PROSITE" id="PS51471">
    <property type="entry name" value="FE2OG_OXY"/>
    <property type="match status" value="1"/>
</dbReference>
<keyword evidence="7" id="KW-1185">Reference proteome</keyword>
<evidence type="ECO:0000256" key="2">
    <source>
        <dbReference type="ARBA" id="ARBA00022723"/>
    </source>
</evidence>
<comment type="caution">
    <text evidence="6">The sequence shown here is derived from an EMBL/GenBank/DDBJ whole genome shotgun (WGS) entry which is preliminary data.</text>
</comment>
<sequence>MEGLVSSLFDVQSLPETYVLPPEKRPGNLIFPPGKSNIPVLDLGGHDRHEIIQQIMKASEEFGFFQVINHGVSKELMDETMNVVKEFHAMPAKDKFLECSKDPNRNCKLYSSSEKYATEEIHYWRDCLMHSGLSTEEYMQFWPAKPTRYREVVGTYSNEVRQLGSRILELISEGLKLSSGYFSGGLSRSPTILINHYPRCPEPSLTLGLPRHRDPSVITIILQDDVQGLQVYKDGEWITVEPLPHAFVVNLGYVLQIVNNDKLNGAEHRVVTNSSDARTTVSFFIYPSGESIIEPAKTLVCDPPLYRALKFKDFHVNFLSKSADADAVHKFISSKNCFINGEN</sequence>
<accession>A0ABQ8IM41</accession>
<dbReference type="Proteomes" id="UP000827721">
    <property type="component" value="Unassembled WGS sequence"/>
</dbReference>
<dbReference type="Gene3D" id="2.60.120.330">
    <property type="entry name" value="B-lactam Antibiotic, Isopenicillin N Synthase, Chain"/>
    <property type="match status" value="1"/>
</dbReference>
<evidence type="ECO:0000256" key="4">
    <source>
        <dbReference type="RuleBase" id="RU003682"/>
    </source>
</evidence>
<protein>
    <recommendedName>
        <fullName evidence="5">Fe2OG dioxygenase domain-containing protein</fullName>
    </recommendedName>
</protein>
<dbReference type="PANTHER" id="PTHR47991">
    <property type="entry name" value="OXOGLUTARATE/IRON-DEPENDENT DIOXYGENASE"/>
    <property type="match status" value="1"/>
</dbReference>
<evidence type="ECO:0000313" key="6">
    <source>
        <dbReference type="EMBL" id="KAH7577661.1"/>
    </source>
</evidence>
<evidence type="ECO:0000256" key="3">
    <source>
        <dbReference type="ARBA" id="ARBA00023004"/>
    </source>
</evidence>
<dbReference type="SUPFAM" id="SSF51197">
    <property type="entry name" value="Clavaminate synthase-like"/>
    <property type="match status" value="1"/>
</dbReference>
<dbReference type="InterPro" id="IPR026992">
    <property type="entry name" value="DIOX_N"/>
</dbReference>
<organism evidence="6 7">
    <name type="scientific">Xanthoceras sorbifolium</name>
    <dbReference type="NCBI Taxonomy" id="99658"/>
    <lineage>
        <taxon>Eukaryota</taxon>
        <taxon>Viridiplantae</taxon>
        <taxon>Streptophyta</taxon>
        <taxon>Embryophyta</taxon>
        <taxon>Tracheophyta</taxon>
        <taxon>Spermatophyta</taxon>
        <taxon>Magnoliopsida</taxon>
        <taxon>eudicotyledons</taxon>
        <taxon>Gunneridae</taxon>
        <taxon>Pentapetalae</taxon>
        <taxon>rosids</taxon>
        <taxon>malvids</taxon>
        <taxon>Sapindales</taxon>
        <taxon>Sapindaceae</taxon>
        <taxon>Xanthoceroideae</taxon>
        <taxon>Xanthoceras</taxon>
    </lineage>
</organism>
<dbReference type="InterPro" id="IPR027443">
    <property type="entry name" value="IPNS-like_sf"/>
</dbReference>
<dbReference type="InterPro" id="IPR005123">
    <property type="entry name" value="Oxoglu/Fe-dep_dioxygenase_dom"/>
</dbReference>
<evidence type="ECO:0000256" key="1">
    <source>
        <dbReference type="ARBA" id="ARBA00008056"/>
    </source>
</evidence>
<keyword evidence="4" id="KW-0560">Oxidoreductase</keyword>
<name>A0ABQ8IM41_9ROSI</name>